<evidence type="ECO:0000256" key="1">
    <source>
        <dbReference type="SAM" id="Coils"/>
    </source>
</evidence>
<dbReference type="eggNOG" id="ENOG50329VW">
    <property type="taxonomic scope" value="Bacteria"/>
</dbReference>
<reference evidence="2 3" key="1">
    <citation type="journal article" date="2006" name="Genome Res.">
        <title>Skewed genomic variability in strains of the toxigenic bacterial pathogen, Clostridium perfringens.</title>
        <authorList>
            <person name="Myers G.S."/>
            <person name="Rasko D.A."/>
            <person name="Cheung J.K."/>
            <person name="Ravel J."/>
            <person name="Seshadri R."/>
            <person name="Deboy R.T."/>
            <person name="Ren Q."/>
            <person name="Varga J."/>
            <person name="Awad M.M."/>
            <person name="Brinkac L.M."/>
            <person name="Daugherty S.C."/>
            <person name="Haft D.H."/>
            <person name="Dodson R.J."/>
            <person name="Madupu R."/>
            <person name="Nelson W.C."/>
            <person name="Rosovitz M.J."/>
            <person name="Sullivan S.A."/>
            <person name="Khouri H."/>
            <person name="Dimitrov G.I."/>
            <person name="Watkins K.L."/>
            <person name="Mulligan S."/>
            <person name="Benton J."/>
            <person name="Radune D."/>
            <person name="Fisher D.J."/>
            <person name="Atkins H.S."/>
            <person name="Hiscox T."/>
            <person name="Jost B.H."/>
            <person name="Billington S.J."/>
            <person name="Songer J.G."/>
            <person name="McClane B.A."/>
            <person name="Titball R.W."/>
            <person name="Rood J.I."/>
            <person name="Melville S.B."/>
            <person name="Paulsen I.T."/>
        </authorList>
    </citation>
    <scope>NUCLEOTIDE SEQUENCE [LARGE SCALE GENOMIC DNA]</scope>
    <source>
        <strain evidence="3">ATCC 13124 / DSM 756 / JCM 1290 / NCIMB 6125 / NCTC 8237 / S 107 / Type A</strain>
    </source>
</reference>
<dbReference type="Proteomes" id="UP000001823">
    <property type="component" value="Chromosome"/>
</dbReference>
<organism evidence="2 3">
    <name type="scientific">Clostridium perfringens (strain ATCC 13124 / DSM 756 / JCM 1290 / NCIMB 6125 / NCTC 8237 / Type A)</name>
    <dbReference type="NCBI Taxonomy" id="195103"/>
    <lineage>
        <taxon>Bacteria</taxon>
        <taxon>Bacillati</taxon>
        <taxon>Bacillota</taxon>
        <taxon>Clostridia</taxon>
        <taxon>Eubacteriales</taxon>
        <taxon>Clostridiaceae</taxon>
        <taxon>Clostridium</taxon>
    </lineage>
</organism>
<accession>A0A0H2YTV1</accession>
<keyword evidence="3" id="KW-1185">Reference proteome</keyword>
<dbReference type="EMBL" id="CP000246">
    <property type="protein sequence ID" value="ABG84201.1"/>
    <property type="molecule type" value="Genomic_DNA"/>
</dbReference>
<evidence type="ECO:0008006" key="4">
    <source>
        <dbReference type="Google" id="ProtNLM"/>
    </source>
</evidence>
<gene>
    <name evidence="2" type="ordered locus">CPF_1365</name>
</gene>
<dbReference type="GeneID" id="93002317"/>
<dbReference type="KEGG" id="cpf:CPF_1365"/>
<dbReference type="RefSeq" id="WP_003477798.1">
    <property type="nucleotide sequence ID" value="NC_008261.1"/>
</dbReference>
<dbReference type="AlphaFoldDB" id="A0A0H2YTV1"/>
<evidence type="ECO:0000313" key="3">
    <source>
        <dbReference type="Proteomes" id="UP000001823"/>
    </source>
</evidence>
<protein>
    <recommendedName>
        <fullName evidence="4">Protein containing Zn-finger domain</fullName>
    </recommendedName>
</protein>
<evidence type="ECO:0000313" key="2">
    <source>
        <dbReference type="EMBL" id="ABG84201.1"/>
    </source>
</evidence>
<feature type="coiled-coil region" evidence="1">
    <location>
        <begin position="42"/>
        <end position="77"/>
    </location>
</feature>
<dbReference type="PaxDb" id="195103-CPF_1365"/>
<proteinExistence type="predicted"/>
<name>A0A0H2YTV1_CLOP1</name>
<dbReference type="HOGENOM" id="CLU_145908_0_0_9"/>
<sequence>MDKKVFNNDDYCDVYNGKICDNCGDCLEMQGIDTKAIRIADIAKEVEENKKIEETLKKLAEEEQEEMEDDLEEELTTETWEEYLAKQDEYEDAFDHIEYLEDIDLNDDLTMEEMTEEVFPGVRKLKIKEK</sequence>
<keyword evidence="1" id="KW-0175">Coiled coil</keyword>